<evidence type="ECO:0000313" key="1">
    <source>
        <dbReference type="EMBL" id="QLG27571.1"/>
    </source>
</evidence>
<name>A0A7D5GHI2_9EURY</name>
<dbReference type="GeneID" id="56028847"/>
<organism evidence="1 2">
    <name type="scientific">Halorarum halophilum</name>
    <dbReference type="NCBI Taxonomy" id="2743090"/>
    <lineage>
        <taxon>Archaea</taxon>
        <taxon>Methanobacteriati</taxon>
        <taxon>Methanobacteriota</taxon>
        <taxon>Stenosarchaea group</taxon>
        <taxon>Halobacteria</taxon>
        <taxon>Halobacteriales</taxon>
        <taxon>Haloferacaceae</taxon>
        <taxon>Halorarum</taxon>
    </lineage>
</organism>
<accession>A0A7D5GHI2</accession>
<reference evidence="1 2" key="1">
    <citation type="submission" date="2020-07" db="EMBL/GenBank/DDBJ databases">
        <title>Gai3-2, isolated from salt lake.</title>
        <authorList>
            <person name="Cui H."/>
            <person name="Shi X."/>
        </authorList>
    </citation>
    <scope>NUCLEOTIDE SEQUENCE [LARGE SCALE GENOMIC DNA]</scope>
    <source>
        <strain evidence="1 2">Gai3-2</strain>
    </source>
</reference>
<dbReference type="Proteomes" id="UP000509750">
    <property type="component" value="Chromosome"/>
</dbReference>
<dbReference type="KEGG" id="halg:HUG10_08400"/>
<proteinExistence type="predicted"/>
<gene>
    <name evidence="1" type="ORF">HUG10_08400</name>
</gene>
<dbReference type="AlphaFoldDB" id="A0A7D5GHI2"/>
<keyword evidence="2" id="KW-1185">Reference proteome</keyword>
<dbReference type="EMBL" id="CP058529">
    <property type="protein sequence ID" value="QLG27571.1"/>
    <property type="molecule type" value="Genomic_DNA"/>
</dbReference>
<protein>
    <recommendedName>
        <fullName evidence="3">Lipoprotein</fullName>
    </recommendedName>
</protein>
<evidence type="ECO:0008006" key="3">
    <source>
        <dbReference type="Google" id="ProtNLM"/>
    </source>
</evidence>
<dbReference type="OrthoDB" id="334156at2157"/>
<sequence>MATRRALVKTMLAGSTLGTGCLSVGRTIDCEANIPLSDEFSRVTYDVSHGFELLVETERVQMGGHVEFRLVNVTAEERKAGSKYAYAFQQLTDSGYRDLLFTDATGNSSIVTTHEPDEGFSWTFPATADGFSRDHVMCGDLSTGAYRFVYWGLDEPAIAVRFELVP</sequence>
<evidence type="ECO:0000313" key="2">
    <source>
        <dbReference type="Proteomes" id="UP000509750"/>
    </source>
</evidence>
<dbReference type="RefSeq" id="WP_179169146.1">
    <property type="nucleotide sequence ID" value="NZ_CP058529.1"/>
</dbReference>
<dbReference type="PROSITE" id="PS51257">
    <property type="entry name" value="PROKAR_LIPOPROTEIN"/>
    <property type="match status" value="1"/>
</dbReference>